<proteinExistence type="predicted"/>
<reference evidence="1 2" key="1">
    <citation type="submission" date="2021-03" db="EMBL/GenBank/DDBJ databases">
        <title>Genomic Encyclopedia of Type Strains, Phase IV (KMG-IV): sequencing the most valuable type-strain genomes for metagenomic binning, comparative biology and taxonomic classification.</title>
        <authorList>
            <person name="Goeker M."/>
        </authorList>
    </citation>
    <scope>NUCLEOTIDE SEQUENCE [LARGE SCALE GENOMIC DNA]</scope>
    <source>
        <strain evidence="1 2">DSM 26048</strain>
    </source>
</reference>
<dbReference type="EMBL" id="JAGGLB010000012">
    <property type="protein sequence ID" value="MBP1992063.1"/>
    <property type="molecule type" value="Genomic_DNA"/>
</dbReference>
<organism evidence="1 2">
    <name type="scientific">Paenibacillus eucommiae</name>
    <dbReference type="NCBI Taxonomy" id="1355755"/>
    <lineage>
        <taxon>Bacteria</taxon>
        <taxon>Bacillati</taxon>
        <taxon>Bacillota</taxon>
        <taxon>Bacilli</taxon>
        <taxon>Bacillales</taxon>
        <taxon>Paenibacillaceae</taxon>
        <taxon>Paenibacillus</taxon>
    </lineage>
</organism>
<keyword evidence="2" id="KW-1185">Reference proteome</keyword>
<comment type="caution">
    <text evidence="1">The sequence shown here is derived from an EMBL/GenBank/DDBJ whole genome shotgun (WGS) entry which is preliminary data.</text>
</comment>
<accession>A0ABS4IWV3</accession>
<gene>
    <name evidence="1" type="ORF">J2Z66_003671</name>
</gene>
<evidence type="ECO:0000313" key="1">
    <source>
        <dbReference type="EMBL" id="MBP1992063.1"/>
    </source>
</evidence>
<name>A0ABS4IWV3_9BACL</name>
<evidence type="ECO:0000313" key="2">
    <source>
        <dbReference type="Proteomes" id="UP001519287"/>
    </source>
</evidence>
<dbReference type="Proteomes" id="UP001519287">
    <property type="component" value="Unassembled WGS sequence"/>
</dbReference>
<sequence>MEKFSNYPFIYRQKHEQPDFIVYLELCHE</sequence>
<protein>
    <submittedName>
        <fullName evidence="1">Uncharacterized protein</fullName>
    </submittedName>
</protein>